<dbReference type="Proteomes" id="UP001459714">
    <property type="component" value="Unassembled WGS sequence"/>
</dbReference>
<dbReference type="RefSeq" id="WP_251242021.1">
    <property type="nucleotide sequence ID" value="NZ_JBBYAJ010000001.1"/>
</dbReference>
<keyword evidence="2" id="KW-1185">Reference proteome</keyword>
<reference evidence="1 2" key="1">
    <citation type="submission" date="2024-03" db="EMBL/GenBank/DDBJ databases">
        <title>Bacilli Hybrid Assemblies.</title>
        <authorList>
            <person name="Kovac J."/>
        </authorList>
    </citation>
    <scope>NUCLEOTIDE SEQUENCE [LARGE SCALE GENOMIC DNA]</scope>
    <source>
        <strain evidence="1 2">FSL M8-0022</strain>
    </source>
</reference>
<evidence type="ECO:0000313" key="2">
    <source>
        <dbReference type="Proteomes" id="UP001459714"/>
    </source>
</evidence>
<evidence type="ECO:0000313" key="1">
    <source>
        <dbReference type="EMBL" id="MEL3957517.1"/>
    </source>
</evidence>
<name>A0ABU9JXE6_9BACI</name>
<dbReference type="SUPFAM" id="SSF55961">
    <property type="entry name" value="Bet v1-like"/>
    <property type="match status" value="1"/>
</dbReference>
<protein>
    <submittedName>
        <fullName evidence="1">Uncharacterized protein</fullName>
    </submittedName>
</protein>
<organism evidence="1 2">
    <name type="scientific">Caldifermentibacillus hisashii</name>
    <dbReference type="NCBI Taxonomy" id="996558"/>
    <lineage>
        <taxon>Bacteria</taxon>
        <taxon>Bacillati</taxon>
        <taxon>Bacillota</taxon>
        <taxon>Bacilli</taxon>
        <taxon>Bacillales</taxon>
        <taxon>Bacillaceae</taxon>
        <taxon>Caldifermentibacillus</taxon>
    </lineage>
</organism>
<dbReference type="InterPro" id="IPR023393">
    <property type="entry name" value="START-like_dom_sf"/>
</dbReference>
<dbReference type="EMBL" id="JBBYAK010000001">
    <property type="protein sequence ID" value="MEL3957517.1"/>
    <property type="molecule type" value="Genomic_DNA"/>
</dbReference>
<gene>
    <name evidence="1" type="ORF">NST17_09955</name>
</gene>
<dbReference type="Gene3D" id="3.30.530.20">
    <property type="match status" value="1"/>
</dbReference>
<comment type="caution">
    <text evidence="1">The sequence shown here is derived from an EMBL/GenBank/DDBJ whole genome shotgun (WGS) entry which is preliminary data.</text>
</comment>
<proteinExistence type="predicted"/>
<accession>A0ABU9JXE6</accession>
<sequence length="91" mass="10599">MPKVNERFDLKYPIGTIWRFARDSDLWAPLVPGYIRHHKINHHATELECKINLGILKKTLKFYIEMNDGEGSYLIPFQFASESHSIFGHGI</sequence>